<protein>
    <submittedName>
        <fullName evidence="3">Uncharacterized protein</fullName>
    </submittedName>
</protein>
<keyword evidence="1" id="KW-0175">Coiled coil</keyword>
<feature type="region of interest" description="Disordered" evidence="2">
    <location>
        <begin position="1"/>
        <end position="27"/>
    </location>
</feature>
<feature type="compositionally biased region" description="Basic residues" evidence="2">
    <location>
        <begin position="17"/>
        <end position="26"/>
    </location>
</feature>
<reference evidence="3" key="1">
    <citation type="submission" date="2023-02" db="EMBL/GenBank/DDBJ databases">
        <title>Genome of toxic invasive species Heracleum sosnowskyi carries increased number of genes despite the absence of recent whole-genome duplications.</title>
        <authorList>
            <person name="Schelkunov M."/>
            <person name="Shtratnikova V."/>
            <person name="Makarenko M."/>
            <person name="Klepikova A."/>
            <person name="Omelchenko D."/>
            <person name="Novikova G."/>
            <person name="Obukhova E."/>
            <person name="Bogdanov V."/>
            <person name="Penin A."/>
            <person name="Logacheva M."/>
        </authorList>
    </citation>
    <scope>NUCLEOTIDE SEQUENCE</scope>
    <source>
        <strain evidence="3">Hsosn_3</strain>
        <tissue evidence="3">Leaf</tissue>
    </source>
</reference>
<feature type="region of interest" description="Disordered" evidence="2">
    <location>
        <begin position="324"/>
        <end position="345"/>
    </location>
</feature>
<organism evidence="3 4">
    <name type="scientific">Heracleum sosnowskyi</name>
    <dbReference type="NCBI Taxonomy" id="360622"/>
    <lineage>
        <taxon>Eukaryota</taxon>
        <taxon>Viridiplantae</taxon>
        <taxon>Streptophyta</taxon>
        <taxon>Embryophyta</taxon>
        <taxon>Tracheophyta</taxon>
        <taxon>Spermatophyta</taxon>
        <taxon>Magnoliopsida</taxon>
        <taxon>eudicotyledons</taxon>
        <taxon>Gunneridae</taxon>
        <taxon>Pentapetalae</taxon>
        <taxon>asterids</taxon>
        <taxon>campanulids</taxon>
        <taxon>Apiales</taxon>
        <taxon>Apiaceae</taxon>
        <taxon>Apioideae</taxon>
        <taxon>apioid superclade</taxon>
        <taxon>Tordylieae</taxon>
        <taxon>Tordyliinae</taxon>
        <taxon>Heracleum</taxon>
    </lineage>
</organism>
<evidence type="ECO:0000313" key="4">
    <source>
        <dbReference type="Proteomes" id="UP001237642"/>
    </source>
</evidence>
<proteinExistence type="predicted"/>
<feature type="coiled-coil region" evidence="1">
    <location>
        <begin position="158"/>
        <end position="224"/>
    </location>
</feature>
<dbReference type="AlphaFoldDB" id="A0AAD8M9F7"/>
<comment type="caution">
    <text evidence="3">The sequence shown here is derived from an EMBL/GenBank/DDBJ whole genome shotgun (WGS) entry which is preliminary data.</text>
</comment>
<reference evidence="3" key="2">
    <citation type="submission" date="2023-05" db="EMBL/GenBank/DDBJ databases">
        <authorList>
            <person name="Schelkunov M.I."/>
        </authorList>
    </citation>
    <scope>NUCLEOTIDE SEQUENCE</scope>
    <source>
        <strain evidence="3">Hsosn_3</strain>
        <tissue evidence="3">Leaf</tissue>
    </source>
</reference>
<dbReference type="EMBL" id="JAUIZM010000009">
    <property type="protein sequence ID" value="KAK1364487.1"/>
    <property type="molecule type" value="Genomic_DNA"/>
</dbReference>
<gene>
    <name evidence="3" type="ORF">POM88_040048</name>
</gene>
<keyword evidence="4" id="KW-1185">Reference proteome</keyword>
<sequence length="367" mass="40842">MDSVDKGMGVTDGSWREKRKRGRPRKYGLNAPIIHSVSPLPIAESPPAGFRSKFLVFPVKNRTLVPTGSVSAGGSHSKALHGAVSGNLASGAEHKLPVHCPEPEYKSNMENVEHTGRKAQMKMHQFASTFAELSTSFETAKKKIKELGKQVPDLVVQIEKWNNQKASWDEKKKELERECDEARQAALKAVDEKHDLEKKLEKAIKEAEDAKASSKREIDERNDLKVKLEKAVKQAESVEAFTKKAINEAALKFVDERRGLEDKLERAVKQVEDAQATGKKAIYEAVASTTNCYKIHLDNFVASLGSSERKSLEDHVTKLVKAMPHDNGAPADVAAHESDGDKKDDAEMQLRMSQRATKPNPKYVRRE</sequence>
<dbReference type="Proteomes" id="UP001237642">
    <property type="component" value="Unassembled WGS sequence"/>
</dbReference>
<accession>A0AAD8M9F7</accession>
<feature type="compositionally biased region" description="Basic and acidic residues" evidence="2">
    <location>
        <begin position="334"/>
        <end position="345"/>
    </location>
</feature>
<evidence type="ECO:0000256" key="1">
    <source>
        <dbReference type="SAM" id="Coils"/>
    </source>
</evidence>
<evidence type="ECO:0000313" key="3">
    <source>
        <dbReference type="EMBL" id="KAK1364487.1"/>
    </source>
</evidence>
<name>A0AAD8M9F7_9APIA</name>
<evidence type="ECO:0000256" key="2">
    <source>
        <dbReference type="SAM" id="MobiDB-lite"/>
    </source>
</evidence>